<dbReference type="STRING" id="35755.UL82_02865"/>
<dbReference type="InterPro" id="IPR001206">
    <property type="entry name" value="Diacylglycerol_kinase_cat_dom"/>
</dbReference>
<dbReference type="InterPro" id="IPR017438">
    <property type="entry name" value="ATP-NAD_kinase_N"/>
</dbReference>
<accession>A0A0F6QYU8</accession>
<dbReference type="SUPFAM" id="SSF111331">
    <property type="entry name" value="NAD kinase/diacylglycerol kinase-like"/>
    <property type="match status" value="1"/>
</dbReference>
<gene>
    <name evidence="4" type="ORF">UL82_02865</name>
</gene>
<evidence type="ECO:0000256" key="1">
    <source>
        <dbReference type="ARBA" id="ARBA00001946"/>
    </source>
</evidence>
<name>A0A0F6QYU8_9CORY</name>
<dbReference type="Proteomes" id="UP000033457">
    <property type="component" value="Chromosome"/>
</dbReference>
<dbReference type="InterPro" id="IPR050187">
    <property type="entry name" value="Lipid_Phosphate_FormReg"/>
</dbReference>
<comment type="cofactor">
    <cofactor evidence="1">
        <name>Mg(2+)</name>
        <dbReference type="ChEBI" id="CHEBI:18420"/>
    </cofactor>
</comment>
<feature type="domain" description="DAGKc" evidence="3">
    <location>
        <begin position="6"/>
        <end position="153"/>
    </location>
</feature>
<dbReference type="GO" id="GO:0004143">
    <property type="term" value="F:ATP-dependent diacylglycerol kinase activity"/>
    <property type="evidence" value="ECO:0007669"/>
    <property type="project" value="TreeGrafter"/>
</dbReference>
<dbReference type="PANTHER" id="PTHR12358:SF106">
    <property type="entry name" value="LIPID KINASE YEGS"/>
    <property type="match status" value="1"/>
</dbReference>
<evidence type="ECO:0000256" key="2">
    <source>
        <dbReference type="ARBA" id="ARBA00005983"/>
    </source>
</evidence>
<dbReference type="HOGENOM" id="CLU_045532_2_1_11"/>
<dbReference type="Gene3D" id="3.40.50.10330">
    <property type="entry name" value="Probable inorganic polyphosphate/atp-NAD kinase, domain 1"/>
    <property type="match status" value="1"/>
</dbReference>
<keyword evidence="4" id="KW-0808">Transferase</keyword>
<dbReference type="KEGG" id="cku:UL82_02865"/>
<dbReference type="EMBL" id="CP011312">
    <property type="protein sequence ID" value="AKE40797.1"/>
    <property type="molecule type" value="Genomic_DNA"/>
</dbReference>
<protein>
    <submittedName>
        <fullName evidence="4">Sphingosine/diacylglycerol kinase-like enzyme</fullName>
    </submittedName>
</protein>
<dbReference type="PANTHER" id="PTHR12358">
    <property type="entry name" value="SPHINGOSINE KINASE"/>
    <property type="match status" value="1"/>
</dbReference>
<dbReference type="Gene3D" id="2.60.200.40">
    <property type="match status" value="1"/>
</dbReference>
<evidence type="ECO:0000259" key="3">
    <source>
        <dbReference type="PROSITE" id="PS50146"/>
    </source>
</evidence>
<comment type="similarity">
    <text evidence="2">Belongs to the diacylglycerol/lipid kinase family.</text>
</comment>
<dbReference type="AlphaFoldDB" id="A0A0F6QYU8"/>
<evidence type="ECO:0000313" key="5">
    <source>
        <dbReference type="Proteomes" id="UP000033457"/>
    </source>
</evidence>
<dbReference type="SMART" id="SM00046">
    <property type="entry name" value="DAGKc"/>
    <property type="match status" value="1"/>
</dbReference>
<dbReference type="InterPro" id="IPR016064">
    <property type="entry name" value="NAD/diacylglycerol_kinase_sf"/>
</dbReference>
<evidence type="ECO:0000313" key="4">
    <source>
        <dbReference type="EMBL" id="AKE40797.1"/>
    </source>
</evidence>
<proteinExistence type="inferred from homology"/>
<sequence length="357" mass="39291">MSALRLGIMRALLIANPQSTSQSGHLFGYIVRLLRTIPDFKLKVMFTHYPGHAQQLVTGLSRKNYDVVIAVGGDGTVNGVINGLLPDKQTLVAHPEIVTQIPRLAVIPTGSANVFARALGFPMDAYLAVETLVIALQHNQTRFIGAGTYNDKWFVVNAGIGLDADAIAAMERVRRKGFSATPLRYLRVSARAAFKLWRNPPHIDVRASNKHGDMVAHKDIPLCFASNTNPWTFFGPLPVVTNPLNSFDAGVSLFGLNTFSALGRVAGLMHMSGIGHNRFLSQWLSSYVFTFDDAVEVELYCSDARQFQIDGEYAGEVTYVRLEAIPQAIEVHAPIEKVADSPTSIARKFFSFFDLRL</sequence>
<keyword evidence="4" id="KW-0418">Kinase</keyword>
<organism evidence="4 5">
    <name type="scientific">Corynebacterium kutscheri</name>
    <dbReference type="NCBI Taxonomy" id="35755"/>
    <lineage>
        <taxon>Bacteria</taxon>
        <taxon>Bacillati</taxon>
        <taxon>Actinomycetota</taxon>
        <taxon>Actinomycetes</taxon>
        <taxon>Mycobacteriales</taxon>
        <taxon>Corynebacteriaceae</taxon>
        <taxon>Corynebacterium</taxon>
    </lineage>
</organism>
<dbReference type="GO" id="GO:0005886">
    <property type="term" value="C:plasma membrane"/>
    <property type="evidence" value="ECO:0007669"/>
    <property type="project" value="TreeGrafter"/>
</dbReference>
<dbReference type="Pfam" id="PF00781">
    <property type="entry name" value="DAGK_cat"/>
    <property type="match status" value="1"/>
</dbReference>
<dbReference type="PROSITE" id="PS50146">
    <property type="entry name" value="DAGK"/>
    <property type="match status" value="1"/>
</dbReference>
<keyword evidence="5" id="KW-1185">Reference proteome</keyword>
<reference evidence="4 5" key="1">
    <citation type="journal article" date="2015" name="Genome Announc.">
        <title>Complete Genome Sequence of Corynebacterium kutscheri DSM 20755, a Corynebacterial Type Strain with Remarkably Low G+C Content of Chromosomal DNA.</title>
        <authorList>
            <person name="Ruckert C."/>
            <person name="Albersmeier A."/>
            <person name="Winkler A."/>
            <person name="Tauch A."/>
        </authorList>
    </citation>
    <scope>NUCLEOTIDE SEQUENCE [LARGE SCALE GENOMIC DNA]</scope>
    <source>
        <strain evidence="4 5">DSM 20755</strain>
    </source>
</reference>